<dbReference type="GeneID" id="6008640"/>
<keyword evidence="3" id="KW-1185">Reference proteome</keyword>
<dbReference type="EMBL" id="AACS02000009">
    <property type="protein sequence ID" value="EAU89529.1"/>
    <property type="molecule type" value="Genomic_DNA"/>
</dbReference>
<protein>
    <submittedName>
        <fullName evidence="2">Uncharacterized protein</fullName>
    </submittedName>
</protein>
<dbReference type="VEuPathDB" id="FungiDB:CC1G_02418"/>
<dbReference type="RefSeq" id="XP_001832156.1">
    <property type="nucleotide sequence ID" value="XM_001832104.1"/>
</dbReference>
<name>A8NBF8_COPC7</name>
<accession>A8NBF8</accession>
<dbReference type="OrthoDB" id="2654423at2759"/>
<sequence>MGRPRKYTTIEERKEAAKRASKRYYSRNKDDINRLRREAYREQHPKRTEVQMARVRERDEIAAAEGRNPATWIARARALVNRSEVLVGPLPRKYLDDLCQSIFSTASSAPTPPTLATTISQFSRLQKQSGQCEATVLDVAGAGDDWKEVRTLVKPIQDILLSLEEIETITTTLGPRQLEEEWSGGSLHYQSVWNSSTAPAERC</sequence>
<proteinExistence type="predicted"/>
<feature type="region of interest" description="Disordered" evidence="1">
    <location>
        <begin position="1"/>
        <end position="28"/>
    </location>
</feature>
<dbReference type="OMA" id="MERVYNI"/>
<evidence type="ECO:0000256" key="1">
    <source>
        <dbReference type="SAM" id="MobiDB-lite"/>
    </source>
</evidence>
<feature type="compositionally biased region" description="Basic and acidic residues" evidence="1">
    <location>
        <begin position="8"/>
        <end position="18"/>
    </location>
</feature>
<dbReference type="AlphaFoldDB" id="A8NBF8"/>
<dbReference type="InParanoid" id="A8NBF8"/>
<evidence type="ECO:0000313" key="2">
    <source>
        <dbReference type="EMBL" id="EAU89529.1"/>
    </source>
</evidence>
<gene>
    <name evidence="2" type="ORF">CC1G_02418</name>
</gene>
<reference evidence="2 3" key="1">
    <citation type="journal article" date="2010" name="Proc. Natl. Acad. Sci. U.S.A.">
        <title>Insights into evolution of multicellular fungi from the assembled chromosomes of the mushroom Coprinopsis cinerea (Coprinus cinereus).</title>
        <authorList>
            <person name="Stajich J.E."/>
            <person name="Wilke S.K."/>
            <person name="Ahren D."/>
            <person name="Au C.H."/>
            <person name="Birren B.W."/>
            <person name="Borodovsky M."/>
            <person name="Burns C."/>
            <person name="Canback B."/>
            <person name="Casselton L.A."/>
            <person name="Cheng C.K."/>
            <person name="Deng J."/>
            <person name="Dietrich F.S."/>
            <person name="Fargo D.C."/>
            <person name="Farman M.L."/>
            <person name="Gathman A.C."/>
            <person name="Goldberg J."/>
            <person name="Guigo R."/>
            <person name="Hoegger P.J."/>
            <person name="Hooker J.B."/>
            <person name="Huggins A."/>
            <person name="James T.Y."/>
            <person name="Kamada T."/>
            <person name="Kilaru S."/>
            <person name="Kodira C."/>
            <person name="Kues U."/>
            <person name="Kupfer D."/>
            <person name="Kwan H.S."/>
            <person name="Lomsadze A."/>
            <person name="Li W."/>
            <person name="Lilly W.W."/>
            <person name="Ma L.J."/>
            <person name="Mackey A.J."/>
            <person name="Manning G."/>
            <person name="Martin F."/>
            <person name="Muraguchi H."/>
            <person name="Natvig D.O."/>
            <person name="Palmerini H."/>
            <person name="Ramesh M.A."/>
            <person name="Rehmeyer C.J."/>
            <person name="Roe B.A."/>
            <person name="Shenoy N."/>
            <person name="Stanke M."/>
            <person name="Ter-Hovhannisyan V."/>
            <person name="Tunlid A."/>
            <person name="Velagapudi R."/>
            <person name="Vision T.J."/>
            <person name="Zeng Q."/>
            <person name="Zolan M.E."/>
            <person name="Pukkila P.J."/>
        </authorList>
    </citation>
    <scope>NUCLEOTIDE SEQUENCE [LARGE SCALE GENOMIC DNA]</scope>
    <source>
        <strain evidence="3">Okayama-7 / 130 / ATCC MYA-4618 / FGSC 9003</strain>
    </source>
</reference>
<dbReference type="Proteomes" id="UP000001861">
    <property type="component" value="Unassembled WGS sequence"/>
</dbReference>
<dbReference type="KEGG" id="cci:CC1G_02418"/>
<organism evidence="2 3">
    <name type="scientific">Coprinopsis cinerea (strain Okayama-7 / 130 / ATCC MYA-4618 / FGSC 9003)</name>
    <name type="common">Inky cap fungus</name>
    <name type="synonym">Hormographiella aspergillata</name>
    <dbReference type="NCBI Taxonomy" id="240176"/>
    <lineage>
        <taxon>Eukaryota</taxon>
        <taxon>Fungi</taxon>
        <taxon>Dikarya</taxon>
        <taxon>Basidiomycota</taxon>
        <taxon>Agaricomycotina</taxon>
        <taxon>Agaricomycetes</taxon>
        <taxon>Agaricomycetidae</taxon>
        <taxon>Agaricales</taxon>
        <taxon>Agaricineae</taxon>
        <taxon>Psathyrellaceae</taxon>
        <taxon>Coprinopsis</taxon>
    </lineage>
</organism>
<evidence type="ECO:0000313" key="3">
    <source>
        <dbReference type="Proteomes" id="UP000001861"/>
    </source>
</evidence>
<comment type="caution">
    <text evidence="2">The sequence shown here is derived from an EMBL/GenBank/DDBJ whole genome shotgun (WGS) entry which is preliminary data.</text>
</comment>